<dbReference type="InterPro" id="IPR000286">
    <property type="entry name" value="HDACs"/>
</dbReference>
<comment type="similarity">
    <text evidence="1">Belongs to the histone deacetylase family.</text>
</comment>
<dbReference type="PANTHER" id="PTHR10625:SF10">
    <property type="entry name" value="HISTONE DEACETYLASE HDAC1"/>
    <property type="match status" value="1"/>
</dbReference>
<evidence type="ECO:0000256" key="1">
    <source>
        <dbReference type="ARBA" id="ARBA00005947"/>
    </source>
</evidence>
<gene>
    <name evidence="3" type="ORF">NBRC116598_03340</name>
</gene>
<dbReference type="Proteomes" id="UP001441944">
    <property type="component" value="Unassembled WGS sequence"/>
</dbReference>
<comment type="caution">
    <text evidence="3">The sequence shown here is derived from an EMBL/GenBank/DDBJ whole genome shotgun (WGS) entry which is preliminary data.</text>
</comment>
<dbReference type="PANTHER" id="PTHR10625">
    <property type="entry name" value="HISTONE DEACETYLASE HDAC1-RELATED"/>
    <property type="match status" value="1"/>
</dbReference>
<accession>A0ABQ0AG94</accession>
<dbReference type="Pfam" id="PF00850">
    <property type="entry name" value="Hist_deacetyl"/>
    <property type="match status" value="1"/>
</dbReference>
<evidence type="ECO:0000259" key="2">
    <source>
        <dbReference type="Pfam" id="PF00850"/>
    </source>
</evidence>
<dbReference type="InterPro" id="IPR037138">
    <property type="entry name" value="His_deacetylse_dom_sf"/>
</dbReference>
<dbReference type="InterPro" id="IPR023696">
    <property type="entry name" value="Ureohydrolase_dom_sf"/>
</dbReference>
<evidence type="ECO:0000313" key="3">
    <source>
        <dbReference type="EMBL" id="GAA6194890.1"/>
    </source>
</evidence>
<evidence type="ECO:0000313" key="4">
    <source>
        <dbReference type="Proteomes" id="UP001441944"/>
    </source>
</evidence>
<dbReference type="InterPro" id="IPR023801">
    <property type="entry name" value="His_deacetylse_dom"/>
</dbReference>
<keyword evidence="4" id="KW-1185">Reference proteome</keyword>
<dbReference type="SUPFAM" id="SSF52768">
    <property type="entry name" value="Arginase/deacetylase"/>
    <property type="match status" value="1"/>
</dbReference>
<protein>
    <submittedName>
        <fullName evidence="3">Histone deacetylase family protein</fullName>
    </submittedName>
</protein>
<dbReference type="EMBL" id="BAABWU010000001">
    <property type="protein sequence ID" value="GAA6194890.1"/>
    <property type="molecule type" value="Genomic_DNA"/>
</dbReference>
<dbReference type="Gene3D" id="3.40.800.20">
    <property type="entry name" value="Histone deacetylase domain"/>
    <property type="match status" value="1"/>
</dbReference>
<sequence>MGNSTPVVHSDALEHAKMTTALITHADCLRHDTPEGHPEQVARLEHVLHALETLDLKRVAAPVAAEDDMLRIHPVDHLRALRSTRPIEGYAQIDGDTFLSPGSLDAAFRAAGAAVRAVDLVLTGEVQNAFAAIRPPGHHAETETAMGFCLFGNAALAAKHALDHHGLKRVAVVDFDVHHGNGTQDLLWDEPRALFVSSQQMPLWPGSGRVNEDGAYGQILNMPLAPDSAGPEMRAAYEGQAFPRLRAFKPELIIISAGFDAHRDDPLASLNWSTTDFAWLTAELCALAEELCQGRIVSTLEGGYDLNALAQATRAHVEELIKAAT</sequence>
<organism evidence="3 4">
    <name type="scientific">Pseudophaeobacter arcticus</name>
    <dbReference type="NCBI Taxonomy" id="385492"/>
    <lineage>
        <taxon>Bacteria</taxon>
        <taxon>Pseudomonadati</taxon>
        <taxon>Pseudomonadota</taxon>
        <taxon>Alphaproteobacteria</taxon>
        <taxon>Rhodobacterales</taxon>
        <taxon>Paracoccaceae</taxon>
        <taxon>Pseudophaeobacter</taxon>
    </lineage>
</organism>
<dbReference type="CDD" id="cd11599">
    <property type="entry name" value="HDAC_classII_2"/>
    <property type="match status" value="1"/>
</dbReference>
<reference evidence="3 4" key="1">
    <citation type="submission" date="2024-04" db="EMBL/GenBank/DDBJ databases">
        <title>Draft genome sequence of Pseudophaeobacter arcticus NBRC 116598.</title>
        <authorList>
            <person name="Miyakawa T."/>
            <person name="Kusuya Y."/>
            <person name="Miura T."/>
        </authorList>
    </citation>
    <scope>NUCLEOTIDE SEQUENCE [LARGE SCALE GENOMIC DNA]</scope>
    <source>
        <strain evidence="3 4">SU-CL00105</strain>
    </source>
</reference>
<dbReference type="PRINTS" id="PR01270">
    <property type="entry name" value="HDASUPER"/>
</dbReference>
<name>A0ABQ0AG94_9RHOB</name>
<feature type="domain" description="Histone deacetylase" evidence="2">
    <location>
        <begin position="37"/>
        <end position="320"/>
    </location>
</feature>
<proteinExistence type="inferred from homology"/>